<dbReference type="AlphaFoldDB" id="A0A3G2JL96"/>
<protein>
    <submittedName>
        <fullName evidence="1">YbaB/EbfC family DNA-binding protein</fullName>
    </submittedName>
</protein>
<reference evidence="1 2" key="1">
    <citation type="submission" date="2018-10" db="EMBL/GenBank/DDBJ databases">
        <title>The genome of Streptomyces dangxiongensis Z022.</title>
        <authorList>
            <person name="Zhang B."/>
        </authorList>
    </citation>
    <scope>NUCLEOTIDE SEQUENCE [LARGE SCALE GENOMIC DNA]</scope>
    <source>
        <strain evidence="1 2">Z022</strain>
    </source>
</reference>
<dbReference type="InterPro" id="IPR004401">
    <property type="entry name" value="YbaB/EbfC"/>
</dbReference>
<dbReference type="Proteomes" id="UP000268329">
    <property type="component" value="Chromosome"/>
</dbReference>
<gene>
    <name evidence="1" type="ORF">D9753_34890</name>
</gene>
<evidence type="ECO:0000313" key="2">
    <source>
        <dbReference type="Proteomes" id="UP000268329"/>
    </source>
</evidence>
<proteinExistence type="predicted"/>
<dbReference type="SUPFAM" id="SSF82607">
    <property type="entry name" value="YbaB-like"/>
    <property type="match status" value="1"/>
</dbReference>
<dbReference type="OrthoDB" id="5118533at2"/>
<name>A0A3G2JL96_9ACTN</name>
<dbReference type="Pfam" id="PF02575">
    <property type="entry name" value="YbaB_DNA_bd"/>
    <property type="match status" value="1"/>
</dbReference>
<dbReference type="Gene3D" id="3.30.1310.10">
    <property type="entry name" value="Nucleoid-associated protein YbaB-like domain"/>
    <property type="match status" value="1"/>
</dbReference>
<sequence>MRSEHVSTPFDEQIEELRTGYQARLAQIGELQRRMSEVTGTATAKAQAMKVTVGPQGELLSVEFPTGAYRSMAPKELSDLIVATVQEARGKATAALAEIMTPHLPEGLDAARLLRGTADVARLMPSEPAMPDGVREYVDQGRVGRRAGEGPRIAHD</sequence>
<keyword evidence="1" id="KW-0238">DNA-binding</keyword>
<dbReference type="InterPro" id="IPR036894">
    <property type="entry name" value="YbaB-like_sf"/>
</dbReference>
<organism evidence="1 2">
    <name type="scientific">Streptomyces dangxiongensis</name>
    <dbReference type="NCBI Taxonomy" id="1442032"/>
    <lineage>
        <taxon>Bacteria</taxon>
        <taxon>Bacillati</taxon>
        <taxon>Actinomycetota</taxon>
        <taxon>Actinomycetes</taxon>
        <taxon>Kitasatosporales</taxon>
        <taxon>Streptomycetaceae</taxon>
        <taxon>Streptomyces</taxon>
    </lineage>
</organism>
<dbReference type="EMBL" id="CP033073">
    <property type="protein sequence ID" value="AYN43218.1"/>
    <property type="molecule type" value="Genomic_DNA"/>
</dbReference>
<evidence type="ECO:0000313" key="1">
    <source>
        <dbReference type="EMBL" id="AYN43218.1"/>
    </source>
</evidence>
<accession>A0A3G2JL96</accession>
<keyword evidence="2" id="KW-1185">Reference proteome</keyword>
<dbReference type="GO" id="GO:0003677">
    <property type="term" value="F:DNA binding"/>
    <property type="evidence" value="ECO:0007669"/>
    <property type="project" value="UniProtKB-KW"/>
</dbReference>
<dbReference type="KEGG" id="sdd:D9753_34890"/>